<keyword evidence="10" id="KW-1185">Reference proteome</keyword>
<evidence type="ECO:0000256" key="2">
    <source>
        <dbReference type="ARBA" id="ARBA00008744"/>
    </source>
</evidence>
<proteinExistence type="inferred from homology"/>
<protein>
    <submittedName>
        <fullName evidence="11">Probable C-mannosyltransferase DPY19L1 isoform X1</fullName>
    </submittedName>
</protein>
<accession>A0ABM1ERR0</accession>
<dbReference type="InterPro" id="IPR018732">
    <property type="entry name" value="Dpy-19/Dpy-19-like"/>
</dbReference>
<evidence type="ECO:0000256" key="9">
    <source>
        <dbReference type="SAM" id="Phobius"/>
    </source>
</evidence>
<dbReference type="Proteomes" id="UP000695022">
    <property type="component" value="Unplaced"/>
</dbReference>
<feature type="transmembrane region" description="Helical" evidence="9">
    <location>
        <begin position="335"/>
        <end position="352"/>
    </location>
</feature>
<keyword evidence="6 9" id="KW-1133">Transmembrane helix</keyword>
<dbReference type="InterPro" id="IPR047462">
    <property type="entry name" value="Dpy19"/>
</dbReference>
<feature type="transmembrane region" description="Helical" evidence="9">
    <location>
        <begin position="358"/>
        <end position="375"/>
    </location>
</feature>
<comment type="similarity">
    <text evidence="2">Belongs to the dpy-19 family.</text>
</comment>
<dbReference type="CDD" id="cd20177">
    <property type="entry name" value="Dpy19"/>
    <property type="match status" value="1"/>
</dbReference>
<comment type="subcellular location">
    <subcellularLocation>
        <location evidence="1">Membrane</location>
        <topology evidence="1">Multi-pass membrane protein</topology>
    </subcellularLocation>
</comment>
<dbReference type="RefSeq" id="XP_014674881.1">
    <property type="nucleotide sequence ID" value="XM_014819395.1"/>
</dbReference>
<dbReference type="PANTHER" id="PTHR31488">
    <property type="entry name" value="DPY-19-LIKE 1, LIKE (H. SAPIENS)"/>
    <property type="match status" value="1"/>
</dbReference>
<feature type="transmembrane region" description="Helical" evidence="9">
    <location>
        <begin position="311"/>
        <end position="328"/>
    </location>
</feature>
<dbReference type="Pfam" id="PF10034">
    <property type="entry name" value="Dpy19"/>
    <property type="match status" value="1"/>
</dbReference>
<keyword evidence="5 9" id="KW-0812">Transmembrane</keyword>
<keyword evidence="4" id="KW-0808">Transferase</keyword>
<evidence type="ECO:0000256" key="6">
    <source>
        <dbReference type="ARBA" id="ARBA00022989"/>
    </source>
</evidence>
<reference evidence="11" key="1">
    <citation type="submission" date="2025-08" db="UniProtKB">
        <authorList>
            <consortium name="RefSeq"/>
        </authorList>
    </citation>
    <scope>IDENTIFICATION</scope>
</reference>
<evidence type="ECO:0000313" key="11">
    <source>
        <dbReference type="RefSeq" id="XP_014674881.1"/>
    </source>
</evidence>
<feature type="region of interest" description="Disordered" evidence="8">
    <location>
        <begin position="9"/>
        <end position="59"/>
    </location>
</feature>
<evidence type="ECO:0000256" key="1">
    <source>
        <dbReference type="ARBA" id="ARBA00004141"/>
    </source>
</evidence>
<gene>
    <name evidence="11" type="primary">LOC106814996</name>
</gene>
<feature type="transmembrane region" description="Helical" evidence="9">
    <location>
        <begin position="387"/>
        <end position="407"/>
    </location>
</feature>
<keyword evidence="7 9" id="KW-0472">Membrane</keyword>
<feature type="transmembrane region" description="Helical" evidence="9">
    <location>
        <begin position="68"/>
        <end position="92"/>
    </location>
</feature>
<feature type="transmembrane region" description="Helical" evidence="9">
    <location>
        <begin position="510"/>
        <end position="528"/>
    </location>
</feature>
<sequence length="735" mass="81432">MIIIDTRWRGKPRQRPASATMAGKKRKTSQVLQEKHGINGNGATQKAGHRTGKHNKVDAGQDSSVDSWYIVLALAIAVTISYVHGSHIAYMFESDKHFSHMSTLEREMSFRTEMGLYYSYFKTMTEAPTFLAGLSMLVYDNVTEFPLTINTLKRFNLYPELTLGAAYRVFDGVMGALGIPTQQCWQVNRGADLAPVPSCEGMGDLAYFYTNCVFFLNGLLMGLFFLYGAYLSGSLVGGGVATAAFFYNHGEATRVQWTPPLRESFAYPFLVLQMALVTWTLRSHRAGVHHLLAIAAATTCFVLPWQFAQFALMTQTLSVFAVYALRFASACKVKVVLRGQLLGFSIAFVLLFGNEMLLTSFFLPVLLTVMAIVAMEPVLERALARPLVWLVQAAVLLTGTLGIKTLAGRLLAITDDAHIGNIFRSKFSDYKDFHTMLYTCAREFDFLELETGIVLCKTLLIPTVAVVLLAIAVHLVKDVHSHCKGTEAVADGDDEDEDAGVVRSRVSAAVLYNVVQLCAFALMAVMVMRLKLFLTPQLCLVASLIASRDLLAAVAGPRARHYAVVAALVAVMSFAGVENLRAQWAIRGEFANYPLEEMLEWIKTRTPPPAVFAGAMPTMAAVKLSTGRAIVNHPHYEDAGLRARTRLVYSLYSRRPVADVSRALRSLRVDFAVLEDSWCTRRTKPGCSMPEIWDLEDAEHRGKPPVCSLLRTNPEPHFKTAFKNRVYTVLHVLHV</sequence>
<keyword evidence="3" id="KW-0328">Glycosyltransferase</keyword>
<evidence type="ECO:0000256" key="4">
    <source>
        <dbReference type="ARBA" id="ARBA00022679"/>
    </source>
</evidence>
<evidence type="ECO:0000256" key="3">
    <source>
        <dbReference type="ARBA" id="ARBA00022676"/>
    </source>
</evidence>
<evidence type="ECO:0000256" key="5">
    <source>
        <dbReference type="ARBA" id="ARBA00022692"/>
    </source>
</evidence>
<evidence type="ECO:0000256" key="8">
    <source>
        <dbReference type="SAM" id="MobiDB-lite"/>
    </source>
</evidence>
<dbReference type="PANTHER" id="PTHR31488:SF1">
    <property type="entry name" value="C-MANNOSYLTRANSFERASE DPY19L1"/>
    <property type="match status" value="1"/>
</dbReference>
<feature type="transmembrane region" description="Helical" evidence="9">
    <location>
        <begin position="265"/>
        <end position="281"/>
    </location>
</feature>
<feature type="transmembrane region" description="Helical" evidence="9">
    <location>
        <begin position="208"/>
        <end position="230"/>
    </location>
</feature>
<evidence type="ECO:0000256" key="7">
    <source>
        <dbReference type="ARBA" id="ARBA00023136"/>
    </source>
</evidence>
<name>A0ABM1ERR0_PRICU</name>
<dbReference type="GeneID" id="106814996"/>
<feature type="transmembrane region" description="Helical" evidence="9">
    <location>
        <begin position="452"/>
        <end position="476"/>
    </location>
</feature>
<feature type="transmembrane region" description="Helical" evidence="9">
    <location>
        <begin position="288"/>
        <end position="305"/>
    </location>
</feature>
<evidence type="ECO:0000313" key="10">
    <source>
        <dbReference type="Proteomes" id="UP000695022"/>
    </source>
</evidence>
<organism evidence="10 11">
    <name type="scientific">Priapulus caudatus</name>
    <name type="common">Priapulid worm</name>
    <dbReference type="NCBI Taxonomy" id="37621"/>
    <lineage>
        <taxon>Eukaryota</taxon>
        <taxon>Metazoa</taxon>
        <taxon>Ecdysozoa</taxon>
        <taxon>Scalidophora</taxon>
        <taxon>Priapulida</taxon>
        <taxon>Priapulimorpha</taxon>
        <taxon>Priapulimorphida</taxon>
        <taxon>Priapulidae</taxon>
        <taxon>Priapulus</taxon>
    </lineage>
</organism>